<feature type="domain" description="N-acetyltransferase" evidence="2">
    <location>
        <begin position="8"/>
        <end position="158"/>
    </location>
</feature>
<dbReference type="AlphaFoldDB" id="A0A0F9KG28"/>
<reference evidence="3" key="1">
    <citation type="journal article" date="2015" name="Nature">
        <title>Complex archaea that bridge the gap between prokaryotes and eukaryotes.</title>
        <authorList>
            <person name="Spang A."/>
            <person name="Saw J.H."/>
            <person name="Jorgensen S.L."/>
            <person name="Zaremba-Niedzwiedzka K."/>
            <person name="Martijn J."/>
            <person name="Lind A.E."/>
            <person name="van Eijk R."/>
            <person name="Schleper C."/>
            <person name="Guy L."/>
            <person name="Ettema T.J."/>
        </authorList>
    </citation>
    <scope>NUCLEOTIDE SEQUENCE</scope>
</reference>
<organism evidence="3">
    <name type="scientific">marine sediment metagenome</name>
    <dbReference type="NCBI Taxonomy" id="412755"/>
    <lineage>
        <taxon>unclassified sequences</taxon>
        <taxon>metagenomes</taxon>
        <taxon>ecological metagenomes</taxon>
    </lineage>
</organism>
<dbReference type="InterPro" id="IPR016181">
    <property type="entry name" value="Acyl_CoA_acyltransferase"/>
</dbReference>
<dbReference type="Gene3D" id="3.40.630.30">
    <property type="match status" value="1"/>
</dbReference>
<dbReference type="PROSITE" id="PS51186">
    <property type="entry name" value="GNAT"/>
    <property type="match status" value="1"/>
</dbReference>
<sequence length="158" mass="17860">MKMDDDNISYRTANPSDAETIKSILLNTFEEYAIDLPDSYSFSDIDDIGNCYIGQDGEFVVLSREGRVIGFVGLLPIDSTRIELKRLYLVRDERGKGLGRYLLSMALNFSREKGYQTIQLETSSKFKEAVALYEKNGFVDNVKVDKTDVHDVALSKPL</sequence>
<name>A0A0F9KG28_9ZZZZ</name>
<dbReference type="Pfam" id="PF00583">
    <property type="entry name" value="Acetyltransf_1"/>
    <property type="match status" value="1"/>
</dbReference>
<dbReference type="PANTHER" id="PTHR13947">
    <property type="entry name" value="GNAT FAMILY N-ACETYLTRANSFERASE"/>
    <property type="match status" value="1"/>
</dbReference>
<dbReference type="EMBL" id="LAZR01015197">
    <property type="protein sequence ID" value="KKM14235.1"/>
    <property type="molecule type" value="Genomic_DNA"/>
</dbReference>
<dbReference type="GO" id="GO:0008080">
    <property type="term" value="F:N-acetyltransferase activity"/>
    <property type="evidence" value="ECO:0007669"/>
    <property type="project" value="InterPro"/>
</dbReference>
<evidence type="ECO:0000313" key="3">
    <source>
        <dbReference type="EMBL" id="KKM14235.1"/>
    </source>
</evidence>
<dbReference type="InterPro" id="IPR000182">
    <property type="entry name" value="GNAT_dom"/>
</dbReference>
<keyword evidence="1" id="KW-0808">Transferase</keyword>
<gene>
    <name evidence="3" type="ORF">LCGC14_1708200</name>
</gene>
<accession>A0A0F9KG28</accession>
<evidence type="ECO:0000256" key="1">
    <source>
        <dbReference type="ARBA" id="ARBA00022679"/>
    </source>
</evidence>
<proteinExistence type="predicted"/>
<dbReference type="PANTHER" id="PTHR13947:SF37">
    <property type="entry name" value="LD18367P"/>
    <property type="match status" value="1"/>
</dbReference>
<comment type="caution">
    <text evidence="3">The sequence shown here is derived from an EMBL/GenBank/DDBJ whole genome shotgun (WGS) entry which is preliminary data.</text>
</comment>
<dbReference type="SUPFAM" id="SSF55729">
    <property type="entry name" value="Acyl-CoA N-acyltransferases (Nat)"/>
    <property type="match status" value="1"/>
</dbReference>
<evidence type="ECO:0000259" key="2">
    <source>
        <dbReference type="PROSITE" id="PS51186"/>
    </source>
</evidence>
<dbReference type="InterPro" id="IPR050769">
    <property type="entry name" value="NAT_camello-type"/>
</dbReference>
<protein>
    <recommendedName>
        <fullName evidence="2">N-acetyltransferase domain-containing protein</fullName>
    </recommendedName>
</protein>
<dbReference type="CDD" id="cd04301">
    <property type="entry name" value="NAT_SF"/>
    <property type="match status" value="1"/>
</dbReference>